<organism evidence="1 2">
    <name type="scientific">Coccidioides posadasii RMSCC 3488</name>
    <dbReference type="NCBI Taxonomy" id="454284"/>
    <lineage>
        <taxon>Eukaryota</taxon>
        <taxon>Fungi</taxon>
        <taxon>Dikarya</taxon>
        <taxon>Ascomycota</taxon>
        <taxon>Pezizomycotina</taxon>
        <taxon>Eurotiomycetes</taxon>
        <taxon>Eurotiomycetidae</taxon>
        <taxon>Onygenales</taxon>
        <taxon>Onygenaceae</taxon>
        <taxon>Coccidioides</taxon>
    </lineage>
</organism>
<protein>
    <submittedName>
        <fullName evidence="1">Uncharacterized protein</fullName>
    </submittedName>
</protein>
<dbReference type="AlphaFoldDB" id="A0A0J6FAA3"/>
<reference evidence="1 2" key="1">
    <citation type="submission" date="2007-06" db="EMBL/GenBank/DDBJ databases">
        <title>The Genome Sequence of Coccidioides posadasii RMSCC_3488.</title>
        <authorList>
            <consortium name="Coccidioides Genome Resources Consortium"/>
            <consortium name="The Broad Institute Genome Sequencing Platform"/>
            <person name="Henn M.R."/>
            <person name="Sykes S."/>
            <person name="Young S."/>
            <person name="Jaffe D."/>
            <person name="Berlin A."/>
            <person name="Alvarez P."/>
            <person name="Butler J."/>
            <person name="Gnerre S."/>
            <person name="Grabherr M."/>
            <person name="Mauceli E."/>
            <person name="Brockman W."/>
            <person name="Kodira C."/>
            <person name="Alvarado L."/>
            <person name="Zeng Q."/>
            <person name="Crawford M."/>
            <person name="Antoine C."/>
            <person name="Devon K."/>
            <person name="Galgiani J."/>
            <person name="Orsborn K."/>
            <person name="Lewis M.L."/>
            <person name="Nusbaum C."/>
            <person name="Galagan J."/>
            <person name="Birren B."/>
        </authorList>
    </citation>
    <scope>NUCLEOTIDE SEQUENCE [LARGE SCALE GENOMIC DNA]</scope>
    <source>
        <strain evidence="1 2">RMSCC 3488</strain>
    </source>
</reference>
<reference evidence="2" key="3">
    <citation type="journal article" date="2010" name="Genome Res.">
        <title>Population genomic sequencing of Coccidioides fungi reveals recent hybridization and transposon control.</title>
        <authorList>
            <person name="Neafsey D.E."/>
            <person name="Barker B.M."/>
            <person name="Sharpton T.J."/>
            <person name="Stajich J.E."/>
            <person name="Park D.J."/>
            <person name="Whiston E."/>
            <person name="Hung C.-Y."/>
            <person name="McMahan C."/>
            <person name="White J."/>
            <person name="Sykes S."/>
            <person name="Heiman D."/>
            <person name="Young S."/>
            <person name="Zeng Q."/>
            <person name="Abouelleil A."/>
            <person name="Aftuck L."/>
            <person name="Bessette D."/>
            <person name="Brown A."/>
            <person name="FitzGerald M."/>
            <person name="Lui A."/>
            <person name="Macdonald J.P."/>
            <person name="Priest M."/>
            <person name="Orbach M.J."/>
            <person name="Galgiani J.N."/>
            <person name="Kirkland T.N."/>
            <person name="Cole G.T."/>
            <person name="Birren B.W."/>
            <person name="Henn M.R."/>
            <person name="Taylor J.W."/>
            <person name="Rounsley S.D."/>
        </authorList>
    </citation>
    <scope>NUCLEOTIDE SEQUENCE [LARGE SCALE GENOMIC DNA]</scope>
    <source>
        <strain evidence="2">RMSCC 3488</strain>
    </source>
</reference>
<gene>
    <name evidence="1" type="ORF">CPAG_06298</name>
</gene>
<sequence length="210" mass="23152">MCNNAALTTRGIATPSCTIIRVASCRLSAPIKQFGPRFGPIAKWNGSPSRLLSHQRQLTCSPQERRTGKKPTRFDRRKLLLNCLANSKSPTHHQVCDSLQNLKEPSRKIRAHIKITLSTQEKIELISRRFRRFTFVPVRSALTSDPESLESVTSVYPSYTEIRTISAFSSLSPERPGGASSEHVASLCPSAASRNIQLVPGAAFPSSVHT</sequence>
<proteinExistence type="predicted"/>
<evidence type="ECO:0000313" key="1">
    <source>
        <dbReference type="EMBL" id="KMM69986.1"/>
    </source>
</evidence>
<accession>A0A0J6FAA3</accession>
<dbReference type="VEuPathDB" id="FungiDB:CPAG_06298"/>
<evidence type="ECO:0000313" key="2">
    <source>
        <dbReference type="Proteomes" id="UP000054567"/>
    </source>
</evidence>
<name>A0A0J6FAA3_COCPO</name>
<dbReference type="EMBL" id="DS268112">
    <property type="protein sequence ID" value="KMM69986.1"/>
    <property type="molecule type" value="Genomic_DNA"/>
</dbReference>
<dbReference type="Proteomes" id="UP000054567">
    <property type="component" value="Unassembled WGS sequence"/>
</dbReference>
<reference evidence="2" key="2">
    <citation type="journal article" date="2009" name="Genome Res.">
        <title>Comparative genomic analyses of the human fungal pathogens Coccidioides and their relatives.</title>
        <authorList>
            <person name="Sharpton T.J."/>
            <person name="Stajich J.E."/>
            <person name="Rounsley S.D."/>
            <person name="Gardner M.J."/>
            <person name="Wortman J.R."/>
            <person name="Jordar V.S."/>
            <person name="Maiti R."/>
            <person name="Kodira C.D."/>
            <person name="Neafsey D.E."/>
            <person name="Zeng Q."/>
            <person name="Hung C.-Y."/>
            <person name="McMahan C."/>
            <person name="Muszewska A."/>
            <person name="Grynberg M."/>
            <person name="Mandel M.A."/>
            <person name="Kellner E.M."/>
            <person name="Barker B.M."/>
            <person name="Galgiani J.N."/>
            <person name="Orbach M.J."/>
            <person name="Kirkland T.N."/>
            <person name="Cole G.T."/>
            <person name="Henn M.R."/>
            <person name="Birren B.W."/>
            <person name="Taylor J.W."/>
        </authorList>
    </citation>
    <scope>NUCLEOTIDE SEQUENCE [LARGE SCALE GENOMIC DNA]</scope>
    <source>
        <strain evidence="2">RMSCC 3488</strain>
    </source>
</reference>